<dbReference type="Proteomes" id="UP001157133">
    <property type="component" value="Unassembled WGS sequence"/>
</dbReference>
<dbReference type="RefSeq" id="WP_284207625.1">
    <property type="nucleotide sequence ID" value="NZ_BSSU01000008.1"/>
</dbReference>
<evidence type="ECO:0000313" key="3">
    <source>
        <dbReference type="Proteomes" id="UP001157133"/>
    </source>
</evidence>
<dbReference type="InterPro" id="IPR036249">
    <property type="entry name" value="Thioredoxin-like_sf"/>
</dbReference>
<accession>A0ABQ6H5V8</accession>
<evidence type="ECO:0000259" key="1">
    <source>
        <dbReference type="PROSITE" id="PS51352"/>
    </source>
</evidence>
<dbReference type="PANTHER" id="PTHR42852">
    <property type="entry name" value="THIOL:DISULFIDE INTERCHANGE PROTEIN DSBE"/>
    <property type="match status" value="1"/>
</dbReference>
<dbReference type="Pfam" id="PF08534">
    <property type="entry name" value="Redoxin"/>
    <property type="match status" value="1"/>
</dbReference>
<gene>
    <name evidence="2" type="ORF">theurythT_17130</name>
</gene>
<dbReference type="InterPro" id="IPR050553">
    <property type="entry name" value="Thioredoxin_ResA/DsbE_sf"/>
</dbReference>
<comment type="caution">
    <text evidence="2">The sequence shown here is derived from an EMBL/GenBank/DDBJ whole genome shotgun (WGS) entry which is preliminary data.</text>
</comment>
<organism evidence="2 3">
    <name type="scientific">Thalassotalea eurytherma</name>
    <dbReference type="NCBI Taxonomy" id="1144278"/>
    <lineage>
        <taxon>Bacteria</taxon>
        <taxon>Pseudomonadati</taxon>
        <taxon>Pseudomonadota</taxon>
        <taxon>Gammaproteobacteria</taxon>
        <taxon>Alteromonadales</taxon>
        <taxon>Colwelliaceae</taxon>
        <taxon>Thalassotalea</taxon>
    </lineage>
</organism>
<name>A0ABQ6H5V8_9GAMM</name>
<dbReference type="CDD" id="cd02966">
    <property type="entry name" value="TlpA_like_family"/>
    <property type="match status" value="1"/>
</dbReference>
<dbReference type="PROSITE" id="PS51352">
    <property type="entry name" value="THIOREDOXIN_2"/>
    <property type="match status" value="1"/>
</dbReference>
<dbReference type="InterPro" id="IPR013766">
    <property type="entry name" value="Thioredoxin_domain"/>
</dbReference>
<dbReference type="Gene3D" id="3.40.30.10">
    <property type="entry name" value="Glutaredoxin"/>
    <property type="match status" value="1"/>
</dbReference>
<protein>
    <recommendedName>
        <fullName evidence="1">Thioredoxin domain-containing protein</fullName>
    </recommendedName>
</protein>
<proteinExistence type="predicted"/>
<reference evidence="2 3" key="1">
    <citation type="submission" date="2023-03" db="EMBL/GenBank/DDBJ databases">
        <title>Draft genome sequence of Thalassotalea eurytherma JCM 18482T.</title>
        <authorList>
            <person name="Sawabe T."/>
        </authorList>
    </citation>
    <scope>NUCLEOTIDE SEQUENCE [LARGE SCALE GENOMIC DNA]</scope>
    <source>
        <strain evidence="2 3">JCM 18482</strain>
    </source>
</reference>
<evidence type="ECO:0000313" key="2">
    <source>
        <dbReference type="EMBL" id="GLX82261.1"/>
    </source>
</evidence>
<dbReference type="SUPFAM" id="SSF52833">
    <property type="entry name" value="Thioredoxin-like"/>
    <property type="match status" value="1"/>
</dbReference>
<dbReference type="InterPro" id="IPR013740">
    <property type="entry name" value="Redoxin"/>
</dbReference>
<feature type="domain" description="Thioredoxin" evidence="1">
    <location>
        <begin position="22"/>
        <end position="161"/>
    </location>
</feature>
<dbReference type="EMBL" id="BSSU01000008">
    <property type="protein sequence ID" value="GLX82261.1"/>
    <property type="molecule type" value="Genomic_DNA"/>
</dbReference>
<keyword evidence="3" id="KW-1185">Reference proteome</keyword>
<dbReference type="PANTHER" id="PTHR42852:SF13">
    <property type="entry name" value="PROTEIN DIPZ"/>
    <property type="match status" value="1"/>
</dbReference>
<sequence length="161" mass="18163">MLRSLVIQILFFVAVFNVLSIFKASSMLPDDTKVASNEQVLPSLDEKTIPITATNKTKVLYFFAPWCQICHASIGNLENLFLKREDVDVVAIALDYENVEEVHTFVMDKQLTFPVALGNNEIKSQFKIDGYPSYYVIDENNAVIAKSLGYSTELGLYLRTL</sequence>